<dbReference type="InterPro" id="IPR024775">
    <property type="entry name" value="DinB-like"/>
</dbReference>
<evidence type="ECO:0000256" key="1">
    <source>
        <dbReference type="ARBA" id="ARBA00023002"/>
    </source>
</evidence>
<proteinExistence type="predicted"/>
<dbReference type="SUPFAM" id="SSF56436">
    <property type="entry name" value="C-type lectin-like"/>
    <property type="match status" value="1"/>
</dbReference>
<dbReference type="PANTHER" id="PTHR23150:SF36">
    <property type="entry name" value="HERCYNINE OXYGENASE"/>
    <property type="match status" value="1"/>
</dbReference>
<dbReference type="InterPro" id="IPR042095">
    <property type="entry name" value="SUMF_sf"/>
</dbReference>
<dbReference type="InterPro" id="IPR017806">
    <property type="entry name" value="EgtB"/>
</dbReference>
<dbReference type="GO" id="GO:0052699">
    <property type="term" value="P:ergothioneine biosynthetic process"/>
    <property type="evidence" value="ECO:0007669"/>
    <property type="project" value="InterPro"/>
</dbReference>
<protein>
    <submittedName>
        <fullName evidence="6">Sulfatase maturase</fullName>
    </submittedName>
</protein>
<dbReference type="PANTHER" id="PTHR23150">
    <property type="entry name" value="SULFATASE MODIFYING FACTOR 1, 2"/>
    <property type="match status" value="1"/>
</dbReference>
<gene>
    <name evidence="6" type="ORF">TQ37_02320</name>
</gene>
<accession>A0A0G8AYH9</accession>
<dbReference type="PATRIC" id="fig|1608419.3.peg.1864"/>
<dbReference type="InterPro" id="IPR016187">
    <property type="entry name" value="CTDL_fold"/>
</dbReference>
<sequence length="441" mass="50531">MLGGCQQTTGLHQRFRTVRQVSEDLIHGLEPEDLMLQGMADASPAKWHLAHTTWFFERFLLQNDARHQAAPHQWHTLFNSYYRTVGSPHPRSERGLLSRPALRQILAWRQRVNGSMERLTAQLETGEAGLDGSLEQRQQLAMAELGLNHEQQHQELLLMDLLDGFSRSPLEPAYALAAPAHQDQPATPSSPSPLGWWRHPGGLVWLGHDGEGFHFDNESPAHRVWLEPFAMGDRLVTNGEYAAFMADGGYQDSRHWMDEGWHWRRDHHITAPRYWRKDDEDWQWEFTLEGRCPLDPNAPVRHLSWFEADAYARWAGARLPLEAEWETMAHHAPCRDGQWLDVRNLKPRQATALPGSPVVQQVFGDLWEWTASPYRPYPGFRATSGAVGEYNGKFMSSQFVLRGGSFLTPAGHHRSTYRNFFAPRSRWMASGLRLARDEASL</sequence>
<dbReference type="Pfam" id="PF03781">
    <property type="entry name" value="FGE-sulfatase"/>
    <property type="match status" value="2"/>
</dbReference>
<dbReference type="Proteomes" id="UP000035037">
    <property type="component" value="Unassembled WGS sequence"/>
</dbReference>
<feature type="domain" description="Sulfatase-modifying factor enzyme-like" evidence="4">
    <location>
        <begin position="359"/>
        <end position="436"/>
    </location>
</feature>
<dbReference type="Gene3D" id="3.90.1580.10">
    <property type="entry name" value="paralog of FGE (formylglycine-generating enzyme)"/>
    <property type="match status" value="1"/>
</dbReference>
<feature type="domain" description="DinB-like" evidence="5">
    <location>
        <begin position="15"/>
        <end position="156"/>
    </location>
</feature>
<evidence type="ECO:0000256" key="2">
    <source>
        <dbReference type="ARBA" id="ARBA00023004"/>
    </source>
</evidence>
<evidence type="ECO:0000259" key="4">
    <source>
        <dbReference type="Pfam" id="PF03781"/>
    </source>
</evidence>
<reference evidence="6 7" key="1">
    <citation type="submission" date="2015-02" db="EMBL/GenBank/DDBJ databases">
        <authorList>
            <person name="Slaby B."/>
            <person name="Hentschel U."/>
        </authorList>
    </citation>
    <scope>NUCLEOTIDE SEQUENCE [LARGE SCALE GENOMIC DNA]</scope>
    <source>
        <strain evidence="6">15L</strain>
    </source>
</reference>
<dbReference type="NCBIfam" id="TIGR03440">
    <property type="entry name" value="egtB_TIGR03440"/>
    <property type="match status" value="1"/>
</dbReference>
<dbReference type="AlphaFoldDB" id="A0A0G8AYH9"/>
<feature type="domain" description="Sulfatase-modifying factor enzyme-like" evidence="4">
    <location>
        <begin position="200"/>
        <end position="333"/>
    </location>
</feature>
<evidence type="ECO:0000313" key="7">
    <source>
        <dbReference type="Proteomes" id="UP000035037"/>
    </source>
</evidence>
<evidence type="ECO:0000259" key="5">
    <source>
        <dbReference type="Pfam" id="PF12867"/>
    </source>
</evidence>
<comment type="caution">
    <text evidence="6">The sequence shown here is derived from an EMBL/GenBank/DDBJ whole genome shotgun (WGS) entry which is preliminary data.</text>
</comment>
<organism evidence="6 7">
    <name type="scientific">Candidatus Synechococcus spongiarum 15L</name>
    <dbReference type="NCBI Taxonomy" id="1608419"/>
    <lineage>
        <taxon>Bacteria</taxon>
        <taxon>Bacillati</taxon>
        <taxon>Cyanobacteriota</taxon>
        <taxon>Cyanophyceae</taxon>
        <taxon>Synechococcales</taxon>
        <taxon>Synechococcaceae</taxon>
        <taxon>Synechococcus</taxon>
    </lineage>
</organism>
<reference evidence="6 7" key="2">
    <citation type="submission" date="2015-05" db="EMBL/GenBank/DDBJ databases">
        <title>Lifestyle Evolution in Cyanobacterial Symbionts of Sponges.</title>
        <authorList>
            <person name="Burgsdorf I."/>
            <person name="Slaby B.M."/>
            <person name="Handley K.M."/>
            <person name="Haber M."/>
            <person name="Blom J."/>
            <person name="Marshall C.W."/>
            <person name="Gilbert J.A."/>
            <person name="Hentschel U."/>
            <person name="Steindler L."/>
        </authorList>
    </citation>
    <scope>NUCLEOTIDE SEQUENCE [LARGE SCALE GENOMIC DNA]</scope>
    <source>
        <strain evidence="6">15L</strain>
    </source>
</reference>
<dbReference type="InterPro" id="IPR005532">
    <property type="entry name" value="SUMF_dom"/>
</dbReference>
<keyword evidence="1" id="KW-0560">Oxidoreductase</keyword>
<dbReference type="InterPro" id="IPR051043">
    <property type="entry name" value="Sulfatase_Mod_Factor_Kinase"/>
</dbReference>
<evidence type="ECO:0000313" key="6">
    <source>
        <dbReference type="EMBL" id="KKZ14048.1"/>
    </source>
</evidence>
<keyword evidence="2" id="KW-0408">Iron</keyword>
<evidence type="ECO:0000256" key="3">
    <source>
        <dbReference type="ARBA" id="ARBA00037882"/>
    </source>
</evidence>
<comment type="pathway">
    <text evidence="3">Amino-acid biosynthesis; ergothioneine biosynthesis.</text>
</comment>
<name>A0A0G8AYH9_9SYNE</name>
<dbReference type="Pfam" id="PF12867">
    <property type="entry name" value="DinB_2"/>
    <property type="match status" value="1"/>
</dbReference>
<dbReference type="EMBL" id="JYFQ01000053">
    <property type="protein sequence ID" value="KKZ14048.1"/>
    <property type="molecule type" value="Genomic_DNA"/>
</dbReference>